<evidence type="ECO:0000313" key="3">
    <source>
        <dbReference type="Proteomes" id="UP000287171"/>
    </source>
</evidence>
<dbReference type="Proteomes" id="UP000287171">
    <property type="component" value="Unassembled WGS sequence"/>
</dbReference>
<organism evidence="2 3">
    <name type="scientific">Dictyobacter alpinus</name>
    <dbReference type="NCBI Taxonomy" id="2014873"/>
    <lineage>
        <taxon>Bacteria</taxon>
        <taxon>Bacillati</taxon>
        <taxon>Chloroflexota</taxon>
        <taxon>Ktedonobacteria</taxon>
        <taxon>Ktedonobacterales</taxon>
        <taxon>Dictyobacteraceae</taxon>
        <taxon>Dictyobacter</taxon>
    </lineage>
</organism>
<proteinExistence type="predicted"/>
<reference evidence="3" key="1">
    <citation type="submission" date="2018-12" db="EMBL/GenBank/DDBJ databases">
        <title>Tengunoibacter tsumagoiensis gen. nov., sp. nov., Dictyobacter kobayashii sp. nov., D. alpinus sp. nov., and D. joshuensis sp. nov. and description of Dictyobacteraceae fam. nov. within the order Ktedonobacterales isolated from Tengu-no-mugimeshi.</title>
        <authorList>
            <person name="Wang C.M."/>
            <person name="Zheng Y."/>
            <person name="Sakai Y."/>
            <person name="Toyoda A."/>
            <person name="Minakuchi Y."/>
            <person name="Abe K."/>
            <person name="Yokota A."/>
            <person name="Yabe S."/>
        </authorList>
    </citation>
    <scope>NUCLEOTIDE SEQUENCE [LARGE SCALE GENOMIC DNA]</scope>
    <source>
        <strain evidence="3">Uno16</strain>
    </source>
</reference>
<protein>
    <submittedName>
        <fullName evidence="2">Uncharacterized protein</fullName>
    </submittedName>
</protein>
<dbReference type="AlphaFoldDB" id="A0A402B178"/>
<comment type="caution">
    <text evidence="2">The sequence shown here is derived from an EMBL/GenBank/DDBJ whole genome shotgun (WGS) entry which is preliminary data.</text>
</comment>
<name>A0A402B178_9CHLR</name>
<sequence>MNYTLIILQKVRAIVDTLGRYAEAVDSLETNIKMIKQGHIYEGTFGDIFSGCENDLGSMEVAYKQAEMLASTLREEIDEQRQRVKKVKEKIEKDSKNQA</sequence>
<dbReference type="OrthoDB" id="9915111at2"/>
<dbReference type="EMBL" id="BIFT01000001">
    <property type="protein sequence ID" value="GCE25098.1"/>
    <property type="molecule type" value="Genomic_DNA"/>
</dbReference>
<evidence type="ECO:0000256" key="1">
    <source>
        <dbReference type="SAM" id="Coils"/>
    </source>
</evidence>
<evidence type="ECO:0000313" key="2">
    <source>
        <dbReference type="EMBL" id="GCE25098.1"/>
    </source>
</evidence>
<keyword evidence="3" id="KW-1185">Reference proteome</keyword>
<gene>
    <name evidence="2" type="ORF">KDA_05820</name>
</gene>
<accession>A0A402B178</accession>
<feature type="coiled-coil region" evidence="1">
    <location>
        <begin position="63"/>
        <end position="97"/>
    </location>
</feature>
<dbReference type="RefSeq" id="WP_126625725.1">
    <property type="nucleotide sequence ID" value="NZ_BIFT01000001.1"/>
</dbReference>
<keyword evidence="1" id="KW-0175">Coiled coil</keyword>